<evidence type="ECO:0000256" key="2">
    <source>
        <dbReference type="ARBA" id="ARBA00022490"/>
    </source>
</evidence>
<dbReference type="NCBIfam" id="NF008053">
    <property type="entry name" value="PRK10787.1"/>
    <property type="match status" value="1"/>
</dbReference>
<dbReference type="InterPro" id="IPR003959">
    <property type="entry name" value="ATPase_AAA_core"/>
</dbReference>
<evidence type="ECO:0000256" key="7">
    <source>
        <dbReference type="ARBA" id="ARBA00022840"/>
    </source>
</evidence>
<comment type="similarity">
    <text evidence="10 11 14 15">Belongs to the peptidase S16 family.</text>
</comment>
<reference evidence="19 20" key="1">
    <citation type="submission" date="2016-11" db="EMBL/GenBank/DDBJ databases">
        <authorList>
            <person name="Jaros S."/>
            <person name="Januszkiewicz K."/>
            <person name="Wedrychowicz H."/>
        </authorList>
    </citation>
    <scope>NUCLEOTIDE SEQUENCE [LARGE SCALE GENOMIC DNA]</scope>
    <source>
        <strain evidence="19 20">DSM 19436</strain>
    </source>
</reference>
<evidence type="ECO:0000256" key="11">
    <source>
        <dbReference type="PIRNR" id="PIRNR001174"/>
    </source>
</evidence>
<dbReference type="InterPro" id="IPR015947">
    <property type="entry name" value="PUA-like_sf"/>
</dbReference>
<dbReference type="Gene3D" id="1.20.5.5270">
    <property type="match status" value="1"/>
</dbReference>
<dbReference type="GO" id="GO:0016887">
    <property type="term" value="F:ATP hydrolysis activity"/>
    <property type="evidence" value="ECO:0007669"/>
    <property type="project" value="UniProtKB-UniRule"/>
</dbReference>
<dbReference type="Pfam" id="PF05362">
    <property type="entry name" value="Lon_C"/>
    <property type="match status" value="1"/>
</dbReference>
<evidence type="ECO:0000256" key="16">
    <source>
        <dbReference type="SAM" id="Coils"/>
    </source>
</evidence>
<evidence type="ECO:0000259" key="18">
    <source>
        <dbReference type="PROSITE" id="PS51787"/>
    </source>
</evidence>
<keyword evidence="3 10" id="KW-0645">Protease</keyword>
<dbReference type="OrthoDB" id="9803599at2"/>
<feature type="active site" evidence="10 12">
    <location>
        <position position="685"/>
    </location>
</feature>
<dbReference type="InterPro" id="IPR054594">
    <property type="entry name" value="Lon_lid"/>
</dbReference>
<dbReference type="EC" id="3.4.21.53" evidence="10 11"/>
<dbReference type="Pfam" id="PF22667">
    <property type="entry name" value="Lon_lid"/>
    <property type="match status" value="1"/>
</dbReference>
<proteinExistence type="evidence at transcript level"/>
<dbReference type="InterPro" id="IPR014721">
    <property type="entry name" value="Ribsml_uS5_D2-typ_fold_subgr"/>
</dbReference>
<evidence type="ECO:0000313" key="19">
    <source>
        <dbReference type="EMBL" id="SHE57681.1"/>
    </source>
</evidence>
<dbReference type="SUPFAM" id="SSF88697">
    <property type="entry name" value="PUA domain-like"/>
    <property type="match status" value="1"/>
</dbReference>
<evidence type="ECO:0000313" key="20">
    <source>
        <dbReference type="Proteomes" id="UP000184485"/>
    </source>
</evidence>
<dbReference type="GO" id="GO:0004176">
    <property type="term" value="F:ATP-dependent peptidase activity"/>
    <property type="evidence" value="ECO:0007669"/>
    <property type="project" value="UniProtKB-UniRule"/>
</dbReference>
<comment type="subcellular location">
    <subcellularLocation>
        <location evidence="1 10 11">Cytoplasm</location>
    </subcellularLocation>
</comment>
<comment type="catalytic activity">
    <reaction evidence="9 10 11 14">
        <text>Hydrolysis of proteins in presence of ATP.</text>
        <dbReference type="EC" id="3.4.21.53"/>
    </reaction>
</comment>
<dbReference type="NCBIfam" id="TIGR00763">
    <property type="entry name" value="lon"/>
    <property type="match status" value="1"/>
</dbReference>
<dbReference type="SUPFAM" id="SSF54211">
    <property type="entry name" value="Ribosomal protein S5 domain 2-like"/>
    <property type="match status" value="1"/>
</dbReference>
<dbReference type="PROSITE" id="PS51786">
    <property type="entry name" value="LON_PROTEOLYTIC"/>
    <property type="match status" value="1"/>
</dbReference>
<evidence type="ECO:0000256" key="13">
    <source>
        <dbReference type="PIRSR" id="PIRSR001174-2"/>
    </source>
</evidence>
<dbReference type="GO" id="GO:0005524">
    <property type="term" value="F:ATP binding"/>
    <property type="evidence" value="ECO:0007669"/>
    <property type="project" value="UniProtKB-UniRule"/>
</dbReference>
<dbReference type="AlphaFoldDB" id="A0A1M4ULR1"/>
<dbReference type="InterPro" id="IPR003593">
    <property type="entry name" value="AAA+_ATPase"/>
</dbReference>
<dbReference type="GO" id="GO:0034605">
    <property type="term" value="P:cellular response to heat"/>
    <property type="evidence" value="ECO:0007669"/>
    <property type="project" value="UniProtKB-UniRule"/>
</dbReference>
<dbReference type="GO" id="GO:0005737">
    <property type="term" value="C:cytoplasm"/>
    <property type="evidence" value="ECO:0007669"/>
    <property type="project" value="UniProtKB-SubCell"/>
</dbReference>
<dbReference type="InterPro" id="IPR027543">
    <property type="entry name" value="Lon_bac"/>
</dbReference>
<dbReference type="InterPro" id="IPR008269">
    <property type="entry name" value="Lon_proteolytic"/>
</dbReference>
<keyword evidence="2 10" id="KW-0963">Cytoplasm</keyword>
<sequence length="810" mass="89959">MTSETKRSIGLPPGDELYPVLPLRDIVVFPHMIVPLFVGREKSIRALEEVMRADKQILLATQQNPGDDDPAPDAIYPIGTLASVLQLLKLPDGTVKVLVEGIARAEVRNYTDHEPYYEAYAHPLPDAEGDKVEVEAMARSVVSEFENYVKLNKKVSPEVVGAVTQIEDYSKLADTVASHLAIKIPEKQQILALRTVGERLERVLGLMESEISVLQVEKRIRSRVKRQMEKTQREYYLNEQMKAIQKELGDQEDGKDELAELEERISKTKLSKEAREKAQGELKKLRQMSPMSAEATVVRNYLDWLLGIPWGKKSKVKNDLRYAQEVLDADHYSLDKVKDRIIEYLAVQSRSNTLKGPILCLVGPPGVGKTSLARSIAKATGREYVRMSLGGVRDEAEIRGHRRTYIGSMPGKVIQSMKKAKKSNPLFLLDEIDKMGQDFRGDPSSALLEVLDPEQNSSFNDHYLEVDYDLSNVMFVTTANTLNIPGPLMDRMEIIRIAGYTEDEKLEIAHKHLLPKVMKNHGLDAKEFSVSDEALRFVIRRYSREAGVRSLEREIATLARKAVKELLLSKKKSIAVDEQVVEDYLGVPRYRYGEAELEDQVGVVTGLAWTEVGGEILTIEGVMMPGKGRMTVTGNLRDVMKESISAAASYVRSRAVDFGIEPPLFDRRDIHVHVPEGATPKDGPSAGIAMVTAIVSTMTGIPVRKDVAMTGEITLRGRVLPIGGLKEKLLAALRAGIKTVMIPEDNAKDLAEIPDNVKNGLEIIPVARMDDVLAHALTRKPIPIVWDEAKAAAQKPVAAEDDASLALTAH</sequence>
<dbReference type="Gene3D" id="1.10.8.60">
    <property type="match status" value="1"/>
</dbReference>
<dbReference type="PANTHER" id="PTHR10046">
    <property type="entry name" value="ATP DEPENDENT LON PROTEASE FAMILY MEMBER"/>
    <property type="match status" value="1"/>
</dbReference>
<feature type="binding site" evidence="10 13">
    <location>
        <begin position="363"/>
        <end position="370"/>
    </location>
    <ligand>
        <name>ATP</name>
        <dbReference type="ChEBI" id="CHEBI:30616"/>
    </ligand>
</feature>
<protein>
    <recommendedName>
        <fullName evidence="10 11">Lon protease</fullName>
        <ecNumber evidence="10 11">3.4.21.53</ecNumber>
    </recommendedName>
    <alternativeName>
        <fullName evidence="10">ATP-dependent protease La</fullName>
    </alternativeName>
</protein>
<evidence type="ECO:0000256" key="8">
    <source>
        <dbReference type="ARBA" id="ARBA00023016"/>
    </source>
</evidence>
<name>A0A1M4ULR1_9HYPH</name>
<keyword evidence="5 10" id="KW-0378">Hydrolase</keyword>
<feature type="domain" description="Lon proteolytic" evidence="17">
    <location>
        <begin position="598"/>
        <end position="779"/>
    </location>
</feature>
<dbReference type="GO" id="GO:0043565">
    <property type="term" value="F:sequence-specific DNA binding"/>
    <property type="evidence" value="ECO:0007669"/>
    <property type="project" value="UniProtKB-UniRule"/>
</dbReference>
<dbReference type="Pfam" id="PF02190">
    <property type="entry name" value="LON_substr_bdg"/>
    <property type="match status" value="1"/>
</dbReference>
<evidence type="ECO:0000259" key="17">
    <source>
        <dbReference type="PROSITE" id="PS51786"/>
    </source>
</evidence>
<evidence type="ECO:0000256" key="1">
    <source>
        <dbReference type="ARBA" id="ARBA00004496"/>
    </source>
</evidence>
<dbReference type="PRINTS" id="PR00830">
    <property type="entry name" value="ENDOLAPTASE"/>
</dbReference>
<dbReference type="InterPro" id="IPR004815">
    <property type="entry name" value="Lon_bac/euk-typ"/>
</dbReference>
<evidence type="ECO:0000256" key="15">
    <source>
        <dbReference type="RuleBase" id="RU000591"/>
    </source>
</evidence>
<dbReference type="CDD" id="cd19500">
    <property type="entry name" value="RecA-like_Lon"/>
    <property type="match status" value="1"/>
</dbReference>
<evidence type="ECO:0000256" key="9">
    <source>
        <dbReference type="ARBA" id="ARBA00050665"/>
    </source>
</evidence>
<dbReference type="InterPro" id="IPR046336">
    <property type="entry name" value="Lon_prtase_N_sf"/>
</dbReference>
<dbReference type="SMART" id="SM00464">
    <property type="entry name" value="LON"/>
    <property type="match status" value="1"/>
</dbReference>
<keyword evidence="8 10" id="KW-0346">Stress response</keyword>
<dbReference type="FunFam" id="3.40.50.300:FF:000021">
    <property type="entry name" value="Lon protease homolog"/>
    <property type="match status" value="1"/>
</dbReference>
<comment type="function">
    <text evidence="10">ATP-dependent serine protease that mediates the selective degradation of mutant and abnormal proteins as well as certain short-lived regulatory proteins. Required for cellular homeostasis and for survival from DNA damage and developmental changes induced by stress. Degrades polypeptides processively to yield small peptide fragments that are 5 to 10 amino acids long. Binds to DNA in a double-stranded, site-specific manner.</text>
</comment>
<keyword evidence="7 10" id="KW-0067">ATP-binding</keyword>
<evidence type="ECO:0000256" key="3">
    <source>
        <dbReference type="ARBA" id="ARBA00022670"/>
    </source>
</evidence>
<dbReference type="InterPro" id="IPR027065">
    <property type="entry name" value="Lon_Prtase"/>
</dbReference>
<dbReference type="PIRSF" id="PIRSF001174">
    <property type="entry name" value="Lon_proteas"/>
    <property type="match status" value="1"/>
</dbReference>
<evidence type="ECO:0000256" key="12">
    <source>
        <dbReference type="PIRSR" id="PIRSR001174-1"/>
    </source>
</evidence>
<dbReference type="Gene3D" id="3.30.230.10">
    <property type="match status" value="1"/>
</dbReference>
<dbReference type="STRING" id="1122133.SAMN02745157_0485"/>
<dbReference type="HAMAP" id="MF_01973">
    <property type="entry name" value="lon_bact"/>
    <property type="match status" value="1"/>
</dbReference>
<dbReference type="SUPFAM" id="SSF52540">
    <property type="entry name" value="P-loop containing nucleoside triphosphate hydrolases"/>
    <property type="match status" value="1"/>
</dbReference>
<dbReference type="Gene3D" id="2.30.130.40">
    <property type="entry name" value="LON domain-like"/>
    <property type="match status" value="1"/>
</dbReference>
<dbReference type="PROSITE" id="PS51787">
    <property type="entry name" value="LON_N"/>
    <property type="match status" value="1"/>
</dbReference>
<keyword evidence="20" id="KW-1185">Reference proteome</keyword>
<feature type="coiled-coil region" evidence="16">
    <location>
        <begin position="214"/>
        <end position="278"/>
    </location>
</feature>
<keyword evidence="4 10" id="KW-0547">Nucleotide-binding</keyword>
<dbReference type="InterPro" id="IPR008268">
    <property type="entry name" value="Peptidase_S16_AS"/>
</dbReference>
<dbReference type="Gene3D" id="3.40.50.300">
    <property type="entry name" value="P-loop containing nucleotide triphosphate hydrolases"/>
    <property type="match status" value="1"/>
</dbReference>
<dbReference type="Proteomes" id="UP000184485">
    <property type="component" value="Unassembled WGS sequence"/>
</dbReference>
<gene>
    <name evidence="10" type="primary">lon</name>
    <name evidence="19" type="ORF">SAMN02745157_0485</name>
</gene>
<dbReference type="RefSeq" id="WP_073051166.1">
    <property type="nucleotide sequence ID" value="NZ_FQUP01000001.1"/>
</dbReference>
<comment type="induction">
    <text evidence="10">By heat shock.</text>
</comment>
<dbReference type="SMART" id="SM00382">
    <property type="entry name" value="AAA"/>
    <property type="match status" value="1"/>
</dbReference>
<evidence type="ECO:0000256" key="6">
    <source>
        <dbReference type="ARBA" id="ARBA00022825"/>
    </source>
</evidence>
<dbReference type="FunFam" id="1.20.5.5270:FF:000002">
    <property type="entry name" value="Lon protease homolog"/>
    <property type="match status" value="1"/>
</dbReference>
<accession>A0A1M4ULR1</accession>
<dbReference type="EMBL" id="FQUP01000001">
    <property type="protein sequence ID" value="SHE57681.1"/>
    <property type="molecule type" value="Genomic_DNA"/>
</dbReference>
<organism evidence="19 20">
    <name type="scientific">Kaistia soli DSM 19436</name>
    <dbReference type="NCBI Taxonomy" id="1122133"/>
    <lineage>
        <taxon>Bacteria</taxon>
        <taxon>Pseudomonadati</taxon>
        <taxon>Pseudomonadota</taxon>
        <taxon>Alphaproteobacteria</taxon>
        <taxon>Hyphomicrobiales</taxon>
        <taxon>Kaistiaceae</taxon>
        <taxon>Kaistia</taxon>
    </lineage>
</organism>
<evidence type="ECO:0000256" key="14">
    <source>
        <dbReference type="PROSITE-ProRule" id="PRU01122"/>
    </source>
</evidence>
<evidence type="ECO:0000256" key="5">
    <source>
        <dbReference type="ARBA" id="ARBA00022801"/>
    </source>
</evidence>
<dbReference type="InterPro" id="IPR020568">
    <property type="entry name" value="Ribosomal_Su5_D2-typ_SF"/>
</dbReference>
<dbReference type="FunFam" id="3.30.230.10:FF:000010">
    <property type="entry name" value="Lon protease"/>
    <property type="match status" value="1"/>
</dbReference>
<feature type="domain" description="Lon N-terminal" evidence="18">
    <location>
        <begin position="18"/>
        <end position="211"/>
    </location>
</feature>
<dbReference type="PROSITE" id="PS01046">
    <property type="entry name" value="LON_SER"/>
    <property type="match status" value="1"/>
</dbReference>
<dbReference type="InterPro" id="IPR027417">
    <property type="entry name" value="P-loop_NTPase"/>
</dbReference>
<dbReference type="GO" id="GO:0004252">
    <property type="term" value="F:serine-type endopeptidase activity"/>
    <property type="evidence" value="ECO:0007669"/>
    <property type="project" value="UniProtKB-UniRule"/>
</dbReference>
<dbReference type="GO" id="GO:0006515">
    <property type="term" value="P:protein quality control for misfolded or incompletely synthesized proteins"/>
    <property type="evidence" value="ECO:0007669"/>
    <property type="project" value="UniProtKB-UniRule"/>
</dbReference>
<dbReference type="Gene3D" id="1.20.58.1480">
    <property type="match status" value="1"/>
</dbReference>
<dbReference type="InterPro" id="IPR003111">
    <property type="entry name" value="Lon_prtase_N"/>
</dbReference>
<evidence type="ECO:0000256" key="4">
    <source>
        <dbReference type="ARBA" id="ARBA00022741"/>
    </source>
</evidence>
<keyword evidence="6 10" id="KW-0720">Serine protease</keyword>
<keyword evidence="16" id="KW-0175">Coiled coil</keyword>
<dbReference type="Pfam" id="PF00004">
    <property type="entry name" value="AAA"/>
    <property type="match status" value="1"/>
</dbReference>
<evidence type="ECO:0000256" key="10">
    <source>
        <dbReference type="HAMAP-Rule" id="MF_01973"/>
    </source>
</evidence>
<comment type="subunit">
    <text evidence="10 11">Homohexamer. Organized in a ring with a central cavity.</text>
</comment>
<feature type="active site" evidence="10 12">
    <location>
        <position position="728"/>
    </location>
</feature>